<gene>
    <name evidence="1" type="ORF">HHJ25_23510</name>
</gene>
<evidence type="ECO:0000313" key="1">
    <source>
        <dbReference type="EMBL" id="QKN61160.1"/>
    </source>
</evidence>
<dbReference type="EMBL" id="CP053385">
    <property type="protein sequence ID" value="QKN61160.1"/>
    <property type="molecule type" value="Genomic_DNA"/>
</dbReference>
<proteinExistence type="predicted"/>
<reference evidence="1" key="1">
    <citation type="submission" date="2020-05" db="EMBL/GenBank/DDBJ databases">
        <title>F plasmids are the major carriers of antibiotic resistance genes in human-associated commensal E. coli.</title>
        <authorList>
            <person name="Stephens C."/>
            <person name="Arismendi T."/>
            <person name="Wright M."/>
            <person name="Gonzalez A."/>
            <person name="Gill M."/>
            <person name="Hartman A."/>
            <person name="Pandori M."/>
            <person name="Hess D."/>
        </authorList>
    </citation>
    <scope>NUCLEOTIDE SEQUENCE</scope>
    <source>
        <strain evidence="1">SCU-107</strain>
        <plasmid evidence="1">pSCU-107-1</plasmid>
    </source>
</reference>
<organism evidence="1">
    <name type="scientific">Escherichia coli</name>
    <dbReference type="NCBI Taxonomy" id="562"/>
    <lineage>
        <taxon>Bacteria</taxon>
        <taxon>Pseudomonadati</taxon>
        <taxon>Pseudomonadota</taxon>
        <taxon>Gammaproteobacteria</taxon>
        <taxon>Enterobacterales</taxon>
        <taxon>Enterobacteriaceae</taxon>
        <taxon>Escherichia</taxon>
    </lineage>
</organism>
<keyword evidence="1" id="KW-0614">Plasmid</keyword>
<dbReference type="NCBIfam" id="NF033650">
    <property type="entry name" value="ANR_neg_reg"/>
    <property type="match status" value="1"/>
</dbReference>
<geneLocation type="plasmid" evidence="1">
    <name>pSCU-107-1</name>
</geneLocation>
<accession>A0A6M9X6U6</accession>
<protein>
    <submittedName>
        <fullName evidence="1">ANR family transcriptional regulator</fullName>
    </submittedName>
</protein>
<dbReference type="InterPro" id="IPR047666">
    <property type="entry name" value="ANR_neg_reg"/>
</dbReference>
<sequence length="66" mass="7992">MKTCLLKHYYKYAHLASKAERLNNYILAEKLWRRAYVFCCDADTEWVSRRLAFCKKYLLRNGVDIK</sequence>
<name>A0A6M9X6U6_ECOLX</name>
<dbReference type="RefSeq" id="WP_126755953.1">
    <property type="nucleotide sequence ID" value="NZ_CABVVJ010000041.1"/>
</dbReference>
<dbReference type="AlphaFoldDB" id="A0A6M9X6U6"/>